<gene>
    <name evidence="1" type="ORF">FE257_011889</name>
</gene>
<name>A0AAD4CGW9_ASPNN</name>
<dbReference type="AlphaFoldDB" id="A0AAD4CGW9"/>
<sequence>MRLPYAPTTPPDESTDTTRIYSRIAARRNPRPLIPLDLTLLHSPPVADGYNSFVGALRTETIVDSGLLELAICRVAVLNQAVYEWNIHAPLAYKAQVSPAVLQDSLALPPWTKPMTTGWEDSGLNVQQRAVLQYTDQMTKLVTVDDEVFSRLGEFGFSEREIVELTATIAGYNCVSRILVALDVGENNARPMKTVGDIVAETSC</sequence>
<evidence type="ECO:0000313" key="2">
    <source>
        <dbReference type="Proteomes" id="UP001194746"/>
    </source>
</evidence>
<dbReference type="InterPro" id="IPR029032">
    <property type="entry name" value="AhpD-like"/>
</dbReference>
<dbReference type="SUPFAM" id="SSF69118">
    <property type="entry name" value="AhpD-like"/>
    <property type="match status" value="1"/>
</dbReference>
<dbReference type="PANTHER" id="PTHR34846:SF11">
    <property type="entry name" value="4-CARBOXYMUCONOLACTONE DECARBOXYLASE FAMILY PROTEIN (AFU_ORTHOLOGUE AFUA_6G11590)"/>
    <property type="match status" value="1"/>
</dbReference>
<evidence type="ECO:0008006" key="3">
    <source>
        <dbReference type="Google" id="ProtNLM"/>
    </source>
</evidence>
<dbReference type="EMBL" id="VCAU01000080">
    <property type="protein sequence ID" value="KAF9886276.1"/>
    <property type="molecule type" value="Genomic_DNA"/>
</dbReference>
<dbReference type="Proteomes" id="UP001194746">
    <property type="component" value="Unassembled WGS sequence"/>
</dbReference>
<accession>A0AAD4CGW9</accession>
<reference evidence="1" key="2">
    <citation type="submission" date="2020-02" db="EMBL/GenBank/DDBJ databases">
        <authorList>
            <person name="Gilchrist C.L.M."/>
            <person name="Chooi Y.-H."/>
        </authorList>
    </citation>
    <scope>NUCLEOTIDE SEQUENCE</scope>
    <source>
        <strain evidence="1">MST-FP2251</strain>
    </source>
</reference>
<reference evidence="1" key="1">
    <citation type="journal article" date="2019" name="Beilstein J. Org. Chem.">
        <title>Nanangenines: drimane sesquiterpenoids as the dominant metabolite cohort of a novel Australian fungus, Aspergillus nanangensis.</title>
        <authorList>
            <person name="Lacey H.J."/>
            <person name="Gilchrist C.L.M."/>
            <person name="Crombie A."/>
            <person name="Kalaitzis J.A."/>
            <person name="Vuong D."/>
            <person name="Rutledge P.J."/>
            <person name="Turner P."/>
            <person name="Pitt J.I."/>
            <person name="Lacey E."/>
            <person name="Chooi Y.H."/>
            <person name="Piggott A.M."/>
        </authorList>
    </citation>
    <scope>NUCLEOTIDE SEQUENCE</scope>
    <source>
        <strain evidence="1">MST-FP2251</strain>
    </source>
</reference>
<proteinExistence type="predicted"/>
<dbReference type="PANTHER" id="PTHR34846">
    <property type="entry name" value="4-CARBOXYMUCONOLACTONE DECARBOXYLASE FAMILY PROTEIN (AFU_ORTHOLOGUE AFUA_6G11590)"/>
    <property type="match status" value="1"/>
</dbReference>
<keyword evidence="2" id="KW-1185">Reference proteome</keyword>
<dbReference type="Gene3D" id="1.20.1290.10">
    <property type="entry name" value="AhpD-like"/>
    <property type="match status" value="1"/>
</dbReference>
<comment type="caution">
    <text evidence="1">The sequence shown here is derived from an EMBL/GenBank/DDBJ whole genome shotgun (WGS) entry which is preliminary data.</text>
</comment>
<protein>
    <recommendedName>
        <fullName evidence="3">Carboxymuconolactone decarboxylase-like domain-containing protein</fullName>
    </recommendedName>
</protein>
<evidence type="ECO:0000313" key="1">
    <source>
        <dbReference type="EMBL" id="KAF9886276.1"/>
    </source>
</evidence>
<organism evidence="1 2">
    <name type="scientific">Aspergillus nanangensis</name>
    <dbReference type="NCBI Taxonomy" id="2582783"/>
    <lineage>
        <taxon>Eukaryota</taxon>
        <taxon>Fungi</taxon>
        <taxon>Dikarya</taxon>
        <taxon>Ascomycota</taxon>
        <taxon>Pezizomycotina</taxon>
        <taxon>Eurotiomycetes</taxon>
        <taxon>Eurotiomycetidae</taxon>
        <taxon>Eurotiales</taxon>
        <taxon>Aspergillaceae</taxon>
        <taxon>Aspergillus</taxon>
        <taxon>Aspergillus subgen. Circumdati</taxon>
    </lineage>
</organism>